<keyword evidence="3" id="KW-0378">Hydrolase</keyword>
<evidence type="ECO:0000256" key="3">
    <source>
        <dbReference type="ARBA" id="ARBA00022801"/>
    </source>
</evidence>
<feature type="region of interest" description="Disordered" evidence="4">
    <location>
        <begin position="1"/>
        <end position="70"/>
    </location>
</feature>
<comment type="cofactor">
    <cofactor evidence="1">
        <name>Mg(2+)</name>
        <dbReference type="ChEBI" id="CHEBI:18420"/>
    </cofactor>
</comment>
<evidence type="ECO:0000313" key="7">
    <source>
        <dbReference type="Proteomes" id="UP000245051"/>
    </source>
</evidence>
<feature type="compositionally biased region" description="Basic and acidic residues" evidence="4">
    <location>
        <begin position="221"/>
        <end position="245"/>
    </location>
</feature>
<evidence type="ECO:0000259" key="5">
    <source>
        <dbReference type="SMART" id="SM00990"/>
    </source>
</evidence>
<feature type="domain" description="VRR-NUC" evidence="5">
    <location>
        <begin position="113"/>
        <end position="197"/>
    </location>
</feature>
<evidence type="ECO:0000256" key="2">
    <source>
        <dbReference type="ARBA" id="ARBA00022722"/>
    </source>
</evidence>
<proteinExistence type="predicted"/>
<organism evidence="6 7">
    <name type="scientific">Streptomyces spongiicola</name>
    <dbReference type="NCBI Taxonomy" id="1690221"/>
    <lineage>
        <taxon>Bacteria</taxon>
        <taxon>Bacillati</taxon>
        <taxon>Actinomycetota</taxon>
        <taxon>Actinomycetes</taxon>
        <taxon>Kitasatosporales</taxon>
        <taxon>Streptomycetaceae</taxon>
        <taxon>Streptomyces</taxon>
    </lineage>
</organism>
<dbReference type="InterPro" id="IPR011856">
    <property type="entry name" value="tRNA_endonuc-like_dom_sf"/>
</dbReference>
<feature type="compositionally biased region" description="Basic residues" evidence="4">
    <location>
        <begin position="19"/>
        <end position="46"/>
    </location>
</feature>
<evidence type="ECO:0000256" key="4">
    <source>
        <dbReference type="SAM" id="MobiDB-lite"/>
    </source>
</evidence>
<keyword evidence="2" id="KW-0540">Nuclease</keyword>
<dbReference type="Gene3D" id="3.40.1350.10">
    <property type="match status" value="1"/>
</dbReference>
<sequence>MRRDPARRASRPGVGRQRQAQRRSHRTRRRGRRPLHVLHGPHFRYARRPDRAADPDRAGADASDEHRLPAAGRCPVNGELYRKLLTERYGPLDRLEAERFPVAVDRAEPVSGASEEQWRRKVREIAARYGWRLQYHTADSRRSDPGWPDEVFGHLGQRRTLLVEFKTDTGRLRPAQREWLSHLADSGFEVAVWRPRDLHTVLRVLGPERQRATLPPNFRRPPHERLTRRRAEPAPCRDRPPDHGPPHRRRHGPGPDRSSRGRAVPPRRPARPPPRRRPRTRRRD</sequence>
<accession>A0ABN5KVN5</accession>
<feature type="compositionally biased region" description="Basic and acidic residues" evidence="4">
    <location>
        <begin position="47"/>
        <end position="68"/>
    </location>
</feature>
<dbReference type="InterPro" id="IPR014883">
    <property type="entry name" value="VRR_NUC"/>
</dbReference>
<gene>
    <name evidence="6" type="ORF">DDQ41_12180</name>
</gene>
<feature type="region of interest" description="Disordered" evidence="4">
    <location>
        <begin position="212"/>
        <end position="284"/>
    </location>
</feature>
<reference evidence="6 7" key="1">
    <citation type="submission" date="2018-05" db="EMBL/GenBank/DDBJ databases">
        <title>Complete genome sequence of the Type Strain of Streptomyces spongiicola HNM0071, the producer of staurosporine.</title>
        <authorList>
            <person name="Zhou S."/>
            <person name="Huang X."/>
        </authorList>
    </citation>
    <scope>NUCLEOTIDE SEQUENCE [LARGE SCALE GENOMIC DNA]</scope>
    <source>
        <strain evidence="6 7">HNM0071</strain>
    </source>
</reference>
<evidence type="ECO:0000256" key="1">
    <source>
        <dbReference type="ARBA" id="ARBA00001946"/>
    </source>
</evidence>
<keyword evidence="7" id="KW-1185">Reference proteome</keyword>
<evidence type="ECO:0000313" key="6">
    <source>
        <dbReference type="EMBL" id="AWK12870.1"/>
    </source>
</evidence>
<name>A0ABN5KVN5_9ACTN</name>
<dbReference type="Pfam" id="PF08774">
    <property type="entry name" value="VRR_NUC"/>
    <property type="match status" value="1"/>
</dbReference>
<feature type="compositionally biased region" description="Basic residues" evidence="4">
    <location>
        <begin position="268"/>
        <end position="284"/>
    </location>
</feature>
<protein>
    <recommendedName>
        <fullName evidence="5">VRR-NUC domain-containing protein</fullName>
    </recommendedName>
</protein>
<dbReference type="Proteomes" id="UP000245051">
    <property type="component" value="Chromosome"/>
</dbReference>
<dbReference type="EMBL" id="CP029254">
    <property type="protein sequence ID" value="AWK12870.1"/>
    <property type="molecule type" value="Genomic_DNA"/>
</dbReference>
<dbReference type="SMART" id="SM00990">
    <property type="entry name" value="VRR_NUC"/>
    <property type="match status" value="1"/>
</dbReference>